<evidence type="ECO:0000313" key="1">
    <source>
        <dbReference type="EMBL" id="CAN0501227.1"/>
    </source>
</evidence>
<sequence>MAGGSTGSWPMAWKICGLEPVTVQTPVVLRVTENCGMHAGTCRLSLCAAAGCPEKLQPEGDAFSCRPVTVLSALGTCSVPPGCAEWASASSVGAGLLTSVHPGSLGHVQSADGSVRGQGDRSRLSLLGAGAGRLLPEDSTVRFGRQPSFPGTCRGCQPQVRAVGLCSVEVGSWTLGPGCTSRLQSVGGTLLVKDIDSRSVCGSVWTLAREKQGSR</sequence>
<name>A0ACB1MJU6_RANTA</name>
<reference evidence="1" key="1">
    <citation type="submission" date="2025-03" db="EMBL/GenBank/DDBJ databases">
        <authorList>
            <consortium name="ELIXIR-Norway"/>
            <consortium name="Elixir Norway"/>
        </authorList>
    </citation>
    <scope>NUCLEOTIDE SEQUENCE</scope>
</reference>
<gene>
    <name evidence="1" type="ORF">MRATA1EN22A_LOCUS22316</name>
</gene>
<organism evidence="1 2">
    <name type="scientific">Rangifer tarandus platyrhynchus</name>
    <name type="common">Svalbard reindeer</name>
    <dbReference type="NCBI Taxonomy" id="3082113"/>
    <lineage>
        <taxon>Eukaryota</taxon>
        <taxon>Metazoa</taxon>
        <taxon>Chordata</taxon>
        <taxon>Craniata</taxon>
        <taxon>Vertebrata</taxon>
        <taxon>Euteleostomi</taxon>
        <taxon>Mammalia</taxon>
        <taxon>Eutheria</taxon>
        <taxon>Laurasiatheria</taxon>
        <taxon>Artiodactyla</taxon>
        <taxon>Ruminantia</taxon>
        <taxon>Pecora</taxon>
        <taxon>Cervidae</taxon>
        <taxon>Odocoileinae</taxon>
        <taxon>Rangifer</taxon>
    </lineage>
</organism>
<dbReference type="EMBL" id="OZ243562">
    <property type="protein sequence ID" value="CAN0501227.1"/>
    <property type="molecule type" value="Genomic_DNA"/>
</dbReference>
<protein>
    <submittedName>
        <fullName evidence="1">Uncharacterized protein</fullName>
    </submittedName>
</protein>
<dbReference type="Proteomes" id="UP001162501">
    <property type="component" value="Chromosome 34"/>
</dbReference>
<proteinExistence type="predicted"/>
<accession>A0ACB1MJU6</accession>
<evidence type="ECO:0000313" key="2">
    <source>
        <dbReference type="Proteomes" id="UP001162501"/>
    </source>
</evidence>